<dbReference type="GeneID" id="36581975"/>
<dbReference type="InParanoid" id="A0A2J6TRF1"/>
<accession>A0A2J6TRF1</accession>
<dbReference type="SUPFAM" id="SSF63829">
    <property type="entry name" value="Calcium-dependent phosphotriesterase"/>
    <property type="match status" value="1"/>
</dbReference>
<evidence type="ECO:0000313" key="2">
    <source>
        <dbReference type="Proteomes" id="UP000235371"/>
    </source>
</evidence>
<dbReference type="PANTHER" id="PTHR42060:SF1">
    <property type="entry name" value="NHL REPEAT-CONTAINING PROTEIN"/>
    <property type="match status" value="1"/>
</dbReference>
<sequence length="150" mass="15723">IIHQFPNSTWVESTAVRSSVRLLVTIATAPELYPISPASSKTSTLLHTFAPFIAILGITETQPDRFYVIAGSLSLTPPIDPGLGTYTIYSVDLQNFNSITTTGASIQEVMALTSAVLLNGMGTLSSSSGLIIAADSADGAIYLVDTQTGN</sequence>
<dbReference type="AlphaFoldDB" id="A0A2J6TRF1"/>
<name>A0A2J6TRF1_9HELO</name>
<gene>
    <name evidence="1" type="ORF">K444DRAFT_518754</name>
</gene>
<evidence type="ECO:0000313" key="1">
    <source>
        <dbReference type="EMBL" id="PMD65562.1"/>
    </source>
</evidence>
<dbReference type="InterPro" id="IPR011042">
    <property type="entry name" value="6-blade_b-propeller_TolB-like"/>
</dbReference>
<organism evidence="1 2">
    <name type="scientific">Hyaloscypha bicolor E</name>
    <dbReference type="NCBI Taxonomy" id="1095630"/>
    <lineage>
        <taxon>Eukaryota</taxon>
        <taxon>Fungi</taxon>
        <taxon>Dikarya</taxon>
        <taxon>Ascomycota</taxon>
        <taxon>Pezizomycotina</taxon>
        <taxon>Leotiomycetes</taxon>
        <taxon>Helotiales</taxon>
        <taxon>Hyaloscyphaceae</taxon>
        <taxon>Hyaloscypha</taxon>
        <taxon>Hyaloscypha bicolor</taxon>
    </lineage>
</organism>
<dbReference type="OrthoDB" id="9977941at2759"/>
<dbReference type="EMBL" id="KZ613746">
    <property type="protein sequence ID" value="PMD65562.1"/>
    <property type="molecule type" value="Genomic_DNA"/>
</dbReference>
<dbReference type="RefSeq" id="XP_024742466.1">
    <property type="nucleotide sequence ID" value="XM_024873895.1"/>
</dbReference>
<protein>
    <submittedName>
        <fullName evidence="1">Uncharacterized protein</fullName>
    </submittedName>
</protein>
<dbReference type="InterPro" id="IPR052998">
    <property type="entry name" value="Hetero-Diels-Alderase-like"/>
</dbReference>
<keyword evidence="2" id="KW-1185">Reference proteome</keyword>
<dbReference type="PANTHER" id="PTHR42060">
    <property type="entry name" value="NHL REPEAT-CONTAINING PROTEIN-RELATED"/>
    <property type="match status" value="1"/>
</dbReference>
<reference evidence="1 2" key="1">
    <citation type="submission" date="2016-04" db="EMBL/GenBank/DDBJ databases">
        <title>A degradative enzymes factory behind the ericoid mycorrhizal symbiosis.</title>
        <authorList>
            <consortium name="DOE Joint Genome Institute"/>
            <person name="Martino E."/>
            <person name="Morin E."/>
            <person name="Grelet G."/>
            <person name="Kuo A."/>
            <person name="Kohler A."/>
            <person name="Daghino S."/>
            <person name="Barry K."/>
            <person name="Choi C."/>
            <person name="Cichocki N."/>
            <person name="Clum A."/>
            <person name="Copeland A."/>
            <person name="Hainaut M."/>
            <person name="Haridas S."/>
            <person name="Labutti K."/>
            <person name="Lindquist E."/>
            <person name="Lipzen A."/>
            <person name="Khouja H.-R."/>
            <person name="Murat C."/>
            <person name="Ohm R."/>
            <person name="Olson A."/>
            <person name="Spatafora J."/>
            <person name="Veneault-Fourrey C."/>
            <person name="Henrissat B."/>
            <person name="Grigoriev I."/>
            <person name="Martin F."/>
            <person name="Perotto S."/>
        </authorList>
    </citation>
    <scope>NUCLEOTIDE SEQUENCE [LARGE SCALE GENOMIC DNA]</scope>
    <source>
        <strain evidence="1 2">E</strain>
    </source>
</reference>
<dbReference type="Gene3D" id="2.120.10.30">
    <property type="entry name" value="TolB, C-terminal domain"/>
    <property type="match status" value="1"/>
</dbReference>
<proteinExistence type="predicted"/>
<dbReference type="Proteomes" id="UP000235371">
    <property type="component" value="Unassembled WGS sequence"/>
</dbReference>
<feature type="non-terminal residue" evidence="1">
    <location>
        <position position="1"/>
    </location>
</feature>